<comment type="caution">
    <text evidence="3">The sequence shown here is derived from an EMBL/GenBank/DDBJ whole genome shotgun (WGS) entry which is preliminary data.</text>
</comment>
<evidence type="ECO:0000313" key="3">
    <source>
        <dbReference type="EMBL" id="CAF4981926.1"/>
    </source>
</evidence>
<dbReference type="EMBL" id="CAJOBI010140697">
    <property type="protein sequence ID" value="CAF4766725.1"/>
    <property type="molecule type" value="Genomic_DNA"/>
</dbReference>
<reference evidence="3" key="1">
    <citation type="submission" date="2021-02" db="EMBL/GenBank/DDBJ databases">
        <authorList>
            <person name="Nowell W R."/>
        </authorList>
    </citation>
    <scope>NUCLEOTIDE SEQUENCE</scope>
</reference>
<gene>
    <name evidence="2" type="ORF">SMN809_LOCUS45769</name>
    <name evidence="3" type="ORF">SMN809_LOCUS55775</name>
</gene>
<dbReference type="AlphaFoldDB" id="A0A8S3D5W2"/>
<evidence type="ECO:0000313" key="4">
    <source>
        <dbReference type="Proteomes" id="UP000676336"/>
    </source>
</evidence>
<dbReference type="EMBL" id="CAJOBI010197873">
    <property type="protein sequence ID" value="CAF4981926.1"/>
    <property type="molecule type" value="Genomic_DNA"/>
</dbReference>
<name>A0A8S3D5W2_9BILA</name>
<protein>
    <submittedName>
        <fullName evidence="3">Uncharacterized protein</fullName>
    </submittedName>
</protein>
<feature type="compositionally biased region" description="Low complexity" evidence="1">
    <location>
        <begin position="8"/>
        <end position="21"/>
    </location>
</feature>
<feature type="non-terminal residue" evidence="3">
    <location>
        <position position="1"/>
    </location>
</feature>
<evidence type="ECO:0000256" key="1">
    <source>
        <dbReference type="SAM" id="MobiDB-lite"/>
    </source>
</evidence>
<evidence type="ECO:0000313" key="2">
    <source>
        <dbReference type="EMBL" id="CAF4766725.1"/>
    </source>
</evidence>
<sequence>MTCGDDPNLTNISSDSSLNLSDSDKDPCLTSNEADDEQSDWPRDESSIPRCLSW</sequence>
<feature type="region of interest" description="Disordered" evidence="1">
    <location>
        <begin position="1"/>
        <end position="54"/>
    </location>
</feature>
<organism evidence="3 4">
    <name type="scientific">Rotaria magnacalcarata</name>
    <dbReference type="NCBI Taxonomy" id="392030"/>
    <lineage>
        <taxon>Eukaryota</taxon>
        <taxon>Metazoa</taxon>
        <taxon>Spiralia</taxon>
        <taxon>Gnathifera</taxon>
        <taxon>Rotifera</taxon>
        <taxon>Eurotatoria</taxon>
        <taxon>Bdelloidea</taxon>
        <taxon>Philodinida</taxon>
        <taxon>Philodinidae</taxon>
        <taxon>Rotaria</taxon>
    </lineage>
</organism>
<dbReference type="Proteomes" id="UP000676336">
    <property type="component" value="Unassembled WGS sequence"/>
</dbReference>
<proteinExistence type="predicted"/>
<accession>A0A8S3D5W2</accession>